<evidence type="ECO:0000256" key="3">
    <source>
        <dbReference type="ARBA" id="ARBA00022980"/>
    </source>
</evidence>
<gene>
    <name evidence="6" type="primary">ycf65</name>
</gene>
<dbReference type="EMBL" id="EU912438">
    <property type="protein sequence ID" value="ACF70901.1"/>
    <property type="molecule type" value="Genomic_DNA"/>
</dbReference>
<evidence type="ECO:0000256" key="4">
    <source>
        <dbReference type="ARBA" id="ARBA00023274"/>
    </source>
</evidence>
<dbReference type="GO" id="GO:0005840">
    <property type="term" value="C:ribosome"/>
    <property type="evidence" value="ECO:0007669"/>
    <property type="project" value="UniProtKB-KW"/>
</dbReference>
<geneLocation type="chloroplast" evidence="6"/>
<reference evidence="6" key="1">
    <citation type="journal article" date="2008" name="Proc. Natl. Acad. Sci. U.S.A.">
        <title>Horizontal gene transfer of the algal nuclear gene psbO to the photosynthetic sea slug Elysia chlorotica.</title>
        <authorList>
            <person name="Rumpho M.E."/>
            <person name="Worful J.M."/>
            <person name="Lee J."/>
            <person name="Kannan K."/>
            <person name="Tyler M.S."/>
            <person name="Bhattacharya D."/>
            <person name="Moustafa A."/>
            <person name="Manhart J.R."/>
        </authorList>
    </citation>
    <scope>NUCLEOTIDE SEQUENCE [LARGE SCALE GENOMIC DNA]</scope>
    <source>
        <strain>CCMP2940</strain>
    </source>
</reference>
<dbReference type="InterPro" id="IPR006924">
    <property type="entry name" value="Ribosomal_cS23-like"/>
</dbReference>
<name>B7T1T5_VAULI</name>
<evidence type="ECO:0000256" key="2">
    <source>
        <dbReference type="ARBA" id="ARBA00011458"/>
    </source>
</evidence>
<proteinExistence type="inferred from homology"/>
<evidence type="ECO:0000256" key="5">
    <source>
        <dbReference type="ARBA" id="ARBA00035379"/>
    </source>
</evidence>
<sequence>MEIKQKYLFKIIWSRTSIGIAVNQIYDNYYDIPLTTFYFWPKEDGWQLLKLELDSKPWILESSKNIILNGYALLIDYWIKNVNHNINFLQFSKKNIDLSIEILAINSLE</sequence>
<dbReference type="Pfam" id="PF04839">
    <property type="entry name" value="PSRP-3_Ycf65"/>
    <property type="match status" value="1"/>
</dbReference>
<dbReference type="GO" id="GO:0003735">
    <property type="term" value="F:structural constituent of ribosome"/>
    <property type="evidence" value="ECO:0007669"/>
    <property type="project" value="InterPro"/>
</dbReference>
<dbReference type="PANTHER" id="PTHR35108:SF1">
    <property type="entry name" value="OS04G0461100 PROTEIN"/>
    <property type="match status" value="1"/>
</dbReference>
<keyword evidence="6" id="KW-0150">Chloroplast</keyword>
<keyword evidence="3 6" id="KW-0689">Ribosomal protein</keyword>
<dbReference type="InterPro" id="IPR038447">
    <property type="entry name" value="PSRP-3/Ycf65_sf"/>
</dbReference>
<dbReference type="Gene3D" id="3.30.390.140">
    <property type="match status" value="1"/>
</dbReference>
<comment type="similarity">
    <text evidence="1">Belongs to the chloroplast-specific ribosomal protein cS23 family.</text>
</comment>
<keyword evidence="4" id="KW-0687">Ribonucleoprotein</keyword>
<comment type="subunit">
    <text evidence="2">Part of the 30S ribosomal subunit.</text>
</comment>
<dbReference type="PANTHER" id="PTHR35108">
    <property type="entry name" value="30S RIBOSOMAL PROTEIN 3, CHLOROPLASTIC"/>
    <property type="match status" value="1"/>
</dbReference>
<organism evidence="6">
    <name type="scientific">Vaucheria litorea</name>
    <name type="common">Yellow-green alga</name>
    <dbReference type="NCBI Taxonomy" id="109269"/>
    <lineage>
        <taxon>Eukaryota</taxon>
        <taxon>Sar</taxon>
        <taxon>Stramenopiles</taxon>
        <taxon>Ochrophyta</taxon>
        <taxon>PX clade</taxon>
        <taxon>Xanthophyceae</taxon>
        <taxon>Vaucheriales</taxon>
        <taxon>Vaucheriaceae</taxon>
        <taxon>Vaucheria</taxon>
    </lineage>
</organism>
<evidence type="ECO:0000313" key="6">
    <source>
        <dbReference type="EMBL" id="ACF70901.1"/>
    </source>
</evidence>
<keyword evidence="6" id="KW-0934">Plastid</keyword>
<protein>
    <recommendedName>
        <fullName evidence="5">30S ribosomal protein 3, chloroplastic</fullName>
    </recommendedName>
</protein>
<dbReference type="AlphaFoldDB" id="B7T1T5"/>
<evidence type="ECO:0000256" key="1">
    <source>
        <dbReference type="ARBA" id="ARBA00008561"/>
    </source>
</evidence>
<dbReference type="RefSeq" id="YP_002327484.1">
    <property type="nucleotide sequence ID" value="NC_011600.1"/>
</dbReference>
<dbReference type="GO" id="GO:1990904">
    <property type="term" value="C:ribonucleoprotein complex"/>
    <property type="evidence" value="ECO:0007669"/>
    <property type="project" value="UniProtKB-KW"/>
</dbReference>
<accession>B7T1T5</accession>
<dbReference type="GeneID" id="7055992"/>
<dbReference type="GO" id="GO:0006412">
    <property type="term" value="P:translation"/>
    <property type="evidence" value="ECO:0007669"/>
    <property type="project" value="InterPro"/>
</dbReference>